<dbReference type="AlphaFoldDB" id="A0AAE0FP37"/>
<name>A0AAE0FP37_9CHLO</name>
<dbReference type="Proteomes" id="UP001190700">
    <property type="component" value="Unassembled WGS sequence"/>
</dbReference>
<accession>A0AAE0FP37</accession>
<organism evidence="1 2">
    <name type="scientific">Cymbomonas tetramitiformis</name>
    <dbReference type="NCBI Taxonomy" id="36881"/>
    <lineage>
        <taxon>Eukaryota</taxon>
        <taxon>Viridiplantae</taxon>
        <taxon>Chlorophyta</taxon>
        <taxon>Pyramimonadophyceae</taxon>
        <taxon>Pyramimonadales</taxon>
        <taxon>Pyramimonadaceae</taxon>
        <taxon>Cymbomonas</taxon>
    </lineage>
</organism>
<gene>
    <name evidence="1" type="ORF">CYMTET_27975</name>
</gene>
<protein>
    <submittedName>
        <fullName evidence="1">Uncharacterized protein</fullName>
    </submittedName>
</protein>
<reference evidence="1 2" key="1">
    <citation type="journal article" date="2015" name="Genome Biol. Evol.">
        <title>Comparative Genomics of a Bacterivorous Green Alga Reveals Evolutionary Causalities and Consequences of Phago-Mixotrophic Mode of Nutrition.</title>
        <authorList>
            <person name="Burns J.A."/>
            <person name="Paasch A."/>
            <person name="Narechania A."/>
            <person name="Kim E."/>
        </authorList>
    </citation>
    <scope>NUCLEOTIDE SEQUENCE [LARGE SCALE GENOMIC DNA]</scope>
    <source>
        <strain evidence="1 2">PLY_AMNH</strain>
    </source>
</reference>
<comment type="caution">
    <text evidence="1">The sequence shown here is derived from an EMBL/GenBank/DDBJ whole genome shotgun (WGS) entry which is preliminary data.</text>
</comment>
<evidence type="ECO:0000313" key="2">
    <source>
        <dbReference type="Proteomes" id="UP001190700"/>
    </source>
</evidence>
<proteinExistence type="predicted"/>
<dbReference type="EMBL" id="LGRX02015641">
    <property type="protein sequence ID" value="KAK3263202.1"/>
    <property type="molecule type" value="Genomic_DNA"/>
</dbReference>
<evidence type="ECO:0000313" key="1">
    <source>
        <dbReference type="EMBL" id="KAK3263202.1"/>
    </source>
</evidence>
<sequence length="206" mass="23435">MVKDLIYLIISDTLPHSRRGIQHMRKLIASEYFVKRGIPLPKFMHEWADGSAAQNKCATAFADVVESGREESADWPRGLGIPTQRNFFETSHARGVGLLVGLKRDRQCYCDYCYAHCAKAQPDTEGCLYRSHVDSWEQFTLTEATETEARRTRTRVAEARDDVINADGMRDDYYSPGGEGVNATPGEFVVEGRFYEWADEESCEEY</sequence>
<keyword evidence="2" id="KW-1185">Reference proteome</keyword>